<reference evidence="10" key="1">
    <citation type="submission" date="2018-11" db="EMBL/GenBank/DDBJ databases">
        <authorList>
            <consortium name="Pathogen Informatics"/>
        </authorList>
    </citation>
    <scope>NUCLEOTIDE SEQUENCE [LARGE SCALE GENOMIC DNA]</scope>
</reference>
<feature type="transmembrane region" description="Helical" evidence="8">
    <location>
        <begin position="574"/>
        <end position="595"/>
    </location>
</feature>
<dbReference type="GO" id="GO:0030659">
    <property type="term" value="C:cytoplasmic vesicle membrane"/>
    <property type="evidence" value="ECO:0007669"/>
    <property type="project" value="TreeGrafter"/>
</dbReference>
<dbReference type="InterPro" id="IPR003392">
    <property type="entry name" value="PTHD_SSD"/>
</dbReference>
<dbReference type="GO" id="GO:0006897">
    <property type="term" value="P:endocytosis"/>
    <property type="evidence" value="ECO:0007669"/>
    <property type="project" value="TreeGrafter"/>
</dbReference>
<keyword evidence="5 8" id="KW-0472">Membrane</keyword>
<accession>A0A3P8DHW6</accession>
<dbReference type="GO" id="GO:0005886">
    <property type="term" value="C:plasma membrane"/>
    <property type="evidence" value="ECO:0007669"/>
    <property type="project" value="TreeGrafter"/>
</dbReference>
<feature type="transmembrane region" description="Helical" evidence="8">
    <location>
        <begin position="314"/>
        <end position="339"/>
    </location>
</feature>
<evidence type="ECO:0000256" key="3">
    <source>
        <dbReference type="ARBA" id="ARBA00022692"/>
    </source>
</evidence>
<dbReference type="PROSITE" id="PS50156">
    <property type="entry name" value="SSD"/>
    <property type="match status" value="1"/>
</dbReference>
<comment type="subcellular location">
    <subcellularLocation>
        <location evidence="1">Membrane</location>
        <topology evidence="1">Multi-pass membrane protein</topology>
    </subcellularLocation>
</comment>
<feature type="transmembrane region" description="Helical" evidence="8">
    <location>
        <begin position="246"/>
        <end position="266"/>
    </location>
</feature>
<evidence type="ECO:0000256" key="1">
    <source>
        <dbReference type="ARBA" id="ARBA00004141"/>
    </source>
</evidence>
<feature type="transmembrane region" description="Helical" evidence="8">
    <location>
        <begin position="202"/>
        <end position="225"/>
    </location>
</feature>
<dbReference type="EMBL" id="UZAH01027860">
    <property type="protein sequence ID" value="VDO95655.1"/>
    <property type="molecule type" value="Genomic_DNA"/>
</dbReference>
<evidence type="ECO:0000256" key="4">
    <source>
        <dbReference type="ARBA" id="ARBA00022989"/>
    </source>
</evidence>
<evidence type="ECO:0000256" key="8">
    <source>
        <dbReference type="SAM" id="Phobius"/>
    </source>
</evidence>
<feature type="domain" description="SSD" evidence="9">
    <location>
        <begin position="145"/>
        <end position="300"/>
    </location>
</feature>
<feature type="transmembrane region" description="Helical" evidence="8">
    <location>
        <begin position="669"/>
        <end position="689"/>
    </location>
</feature>
<dbReference type="OrthoDB" id="6510177at2759"/>
<dbReference type="SUPFAM" id="SSF82866">
    <property type="entry name" value="Multidrug efflux transporter AcrB transmembrane domain"/>
    <property type="match status" value="2"/>
</dbReference>
<evidence type="ECO:0000256" key="2">
    <source>
        <dbReference type="ARBA" id="ARBA00005585"/>
    </source>
</evidence>
<evidence type="ECO:0000256" key="7">
    <source>
        <dbReference type="SAM" id="MobiDB-lite"/>
    </source>
</evidence>
<dbReference type="InterPro" id="IPR000731">
    <property type="entry name" value="SSD"/>
</dbReference>
<feature type="transmembrane region" description="Helical" evidence="8">
    <location>
        <begin position="174"/>
        <end position="196"/>
    </location>
</feature>
<dbReference type="Gene3D" id="1.20.1640.10">
    <property type="entry name" value="Multidrug efflux transporter AcrB transmembrane domain"/>
    <property type="match status" value="2"/>
</dbReference>
<dbReference type="AlphaFoldDB" id="A0A3P8DHW6"/>
<keyword evidence="6" id="KW-0325">Glycoprotein</keyword>
<dbReference type="PANTHER" id="PTHR10796">
    <property type="entry name" value="PATCHED-RELATED"/>
    <property type="match status" value="1"/>
</dbReference>
<sequence>MDEFVRNTSAVVDGKVVHFNDLRSIDINYLFHWYKYAYSWSDYFADVNLSFPIGEAMGHKFFLGTHFFGVNKHKDSERGPIEQMEFVTLWYMSQASDYATRQRLQAIQMRLFELSRADNFSDLISFDMYGDQVANAEMLRGTFQTVNLFVVGLILMVGFMAIAFSHISLRSQPLLILGAIGSPALATAACFAILGWVDFPLNSIMCITPFLVMGIGVDDAFLLLHSWRNHGNLPAKERMRAVVHEIGPSMAITSATNTLAFGIGITSPTPQMSGFCLCTCIAIFLDFLFEFLIFCPVIVLCYKEKKEKSPQRDRLVLLYIWRGCFSFSTPAVFFFSVLSWEKFTDVLLSPYGRFIVIVSTVAIYISAFVGISQMRPSFDPSKTFPSDSDLMISLRKFEKVQSEYSPVNFISRMPSLKDSAEESAFFEMVERVEYSDGCYGPERTQLMLRDFIDVHTSNVTLSYDSLPQFLNERQIKDKAIVHYEDKNGSVSNIWINYIIICRGRPSFFERAMKIDSIRKIIDEYPVFQTSLFDYDSTIYDLIIAVKDELTKAVAITFACMTAACAFMIPSFTGASVATLSIMCLFSFLTSFAPFLPKCVMKGCNAHVCYHYHTSMRECVLLNVNERITKILRAVGRPIFEASLSTLICMSPLFFVPVYIIVAFAKTVCLVATLGLLHGVVIIPVCLAIMTRQRKPSRRPEDLLGEQKENMLGDVPRS</sequence>
<feature type="transmembrane region" description="Helical" evidence="8">
    <location>
        <begin position="351"/>
        <end position="371"/>
    </location>
</feature>
<proteinExistence type="inferred from homology"/>
<keyword evidence="3 8" id="KW-0812">Transmembrane</keyword>
<name>A0A3P8DHW6_HELPZ</name>
<feature type="transmembrane region" description="Helical" evidence="8">
    <location>
        <begin position="549"/>
        <end position="568"/>
    </location>
</feature>
<feature type="transmembrane region" description="Helical" evidence="8">
    <location>
        <begin position="272"/>
        <end position="302"/>
    </location>
</feature>
<dbReference type="GO" id="GO:0018996">
    <property type="term" value="P:molting cycle, collagen and cuticulin-based cuticle"/>
    <property type="evidence" value="ECO:0007669"/>
    <property type="project" value="TreeGrafter"/>
</dbReference>
<protein>
    <recommendedName>
        <fullName evidence="9">SSD domain-containing protein</fullName>
    </recommendedName>
</protein>
<organism evidence="10">
    <name type="scientific">Heligmosomoides polygyrus</name>
    <name type="common">Parasitic roundworm</name>
    <dbReference type="NCBI Taxonomy" id="6339"/>
    <lineage>
        <taxon>Eukaryota</taxon>
        <taxon>Metazoa</taxon>
        <taxon>Ecdysozoa</taxon>
        <taxon>Nematoda</taxon>
        <taxon>Chromadorea</taxon>
        <taxon>Rhabditida</taxon>
        <taxon>Rhabditina</taxon>
        <taxon>Rhabditomorpha</taxon>
        <taxon>Strongyloidea</taxon>
        <taxon>Heligmosomidae</taxon>
        <taxon>Heligmosomoides</taxon>
    </lineage>
</organism>
<keyword evidence="4 8" id="KW-1133">Transmembrane helix</keyword>
<dbReference type="InterPro" id="IPR051697">
    <property type="entry name" value="Patched_domain-protein"/>
</dbReference>
<feature type="transmembrane region" description="Helical" evidence="8">
    <location>
        <begin position="148"/>
        <end position="167"/>
    </location>
</feature>
<evidence type="ECO:0000259" key="9">
    <source>
        <dbReference type="PROSITE" id="PS50156"/>
    </source>
</evidence>
<dbReference type="PANTHER" id="PTHR10796:SF94">
    <property type="entry name" value="SSD DOMAIN-CONTAINING PROTEIN"/>
    <property type="match status" value="1"/>
</dbReference>
<gene>
    <name evidence="10" type="ORF">HPBE_LOCUS13301</name>
</gene>
<comment type="similarity">
    <text evidence="2">Belongs to the patched family.</text>
</comment>
<dbReference type="Pfam" id="PF02460">
    <property type="entry name" value="Patched"/>
    <property type="match status" value="1"/>
</dbReference>
<evidence type="ECO:0000256" key="5">
    <source>
        <dbReference type="ARBA" id="ARBA00023136"/>
    </source>
</evidence>
<evidence type="ECO:0000256" key="6">
    <source>
        <dbReference type="ARBA" id="ARBA00023180"/>
    </source>
</evidence>
<feature type="region of interest" description="Disordered" evidence="7">
    <location>
        <begin position="697"/>
        <end position="717"/>
    </location>
</feature>
<evidence type="ECO:0000313" key="10">
    <source>
        <dbReference type="EMBL" id="VDO95655.1"/>
    </source>
</evidence>
<feature type="transmembrane region" description="Helical" evidence="8">
    <location>
        <begin position="638"/>
        <end position="663"/>
    </location>
</feature>